<organism evidence="2 3">
    <name type="scientific">Mycena venus</name>
    <dbReference type="NCBI Taxonomy" id="2733690"/>
    <lineage>
        <taxon>Eukaryota</taxon>
        <taxon>Fungi</taxon>
        <taxon>Dikarya</taxon>
        <taxon>Basidiomycota</taxon>
        <taxon>Agaricomycotina</taxon>
        <taxon>Agaricomycetes</taxon>
        <taxon>Agaricomycetidae</taxon>
        <taxon>Agaricales</taxon>
        <taxon>Marasmiineae</taxon>
        <taxon>Mycenaceae</taxon>
        <taxon>Mycena</taxon>
    </lineage>
</organism>
<dbReference type="InterPro" id="IPR052228">
    <property type="entry name" value="Sec_Metab_Biosynth_Oxidored"/>
</dbReference>
<dbReference type="EMBL" id="JACAZI010000038">
    <property type="protein sequence ID" value="KAF7328186.1"/>
    <property type="molecule type" value="Genomic_DNA"/>
</dbReference>
<name>A0A8H6WSN9_9AGAR</name>
<dbReference type="AlphaFoldDB" id="A0A8H6WSN9"/>
<dbReference type="PANTHER" id="PTHR47534">
    <property type="entry name" value="YALI0E05731P"/>
    <property type="match status" value="1"/>
</dbReference>
<reference evidence="2" key="1">
    <citation type="submission" date="2020-05" db="EMBL/GenBank/DDBJ databases">
        <title>Mycena genomes resolve the evolution of fungal bioluminescence.</title>
        <authorList>
            <person name="Tsai I.J."/>
        </authorList>
    </citation>
    <scope>NUCLEOTIDE SEQUENCE</scope>
    <source>
        <strain evidence="2">CCC161011</strain>
    </source>
</reference>
<comment type="caution">
    <text evidence="2">The sequence shown here is derived from an EMBL/GenBank/DDBJ whole genome shotgun (WGS) entry which is preliminary data.</text>
</comment>
<sequence>MVSLKTVQQSNAIISHLPSGLVGLFIGATSGIGQSALQHFAQHASSPRIYTIARPPSVAAHETLLASLRQSNPNGSYTLITADVSLVSEIDKVVEAITHNETKLGVLFMSAGFMAFEGRKDTRKGLDPSITTRYYARLRAVQELLPLLNNPAAQSPRVVSVLAGGIEGPLHERDLDLRDLRDPEN</sequence>
<proteinExistence type="predicted"/>
<dbReference type="Gene3D" id="3.40.50.720">
    <property type="entry name" value="NAD(P)-binding Rossmann-like Domain"/>
    <property type="match status" value="1"/>
</dbReference>
<dbReference type="Pfam" id="PF00106">
    <property type="entry name" value="adh_short"/>
    <property type="match status" value="1"/>
</dbReference>
<keyword evidence="1" id="KW-0560">Oxidoreductase</keyword>
<evidence type="ECO:0000313" key="3">
    <source>
        <dbReference type="Proteomes" id="UP000620124"/>
    </source>
</evidence>
<dbReference type="PANTHER" id="PTHR47534:SF3">
    <property type="entry name" value="ALCOHOL DEHYDROGENASE-LIKE C-TERMINAL DOMAIN-CONTAINING PROTEIN"/>
    <property type="match status" value="1"/>
</dbReference>
<evidence type="ECO:0000256" key="1">
    <source>
        <dbReference type="ARBA" id="ARBA00023002"/>
    </source>
</evidence>
<accession>A0A8H6WSN9</accession>
<gene>
    <name evidence="2" type="ORF">MVEN_02576200</name>
</gene>
<dbReference type="InterPro" id="IPR002347">
    <property type="entry name" value="SDR_fam"/>
</dbReference>
<dbReference type="SUPFAM" id="SSF51735">
    <property type="entry name" value="NAD(P)-binding Rossmann-fold domains"/>
    <property type="match status" value="1"/>
</dbReference>
<dbReference type="Proteomes" id="UP000620124">
    <property type="component" value="Unassembled WGS sequence"/>
</dbReference>
<dbReference type="OrthoDB" id="2898509at2759"/>
<protein>
    <submittedName>
        <fullName evidence="2">Dehydrogenase/reductase SDR family member 12</fullName>
    </submittedName>
</protein>
<evidence type="ECO:0000313" key="2">
    <source>
        <dbReference type="EMBL" id="KAF7328186.1"/>
    </source>
</evidence>
<dbReference type="InterPro" id="IPR036291">
    <property type="entry name" value="NAD(P)-bd_dom_sf"/>
</dbReference>
<dbReference type="GO" id="GO:0016491">
    <property type="term" value="F:oxidoreductase activity"/>
    <property type="evidence" value="ECO:0007669"/>
    <property type="project" value="UniProtKB-KW"/>
</dbReference>
<keyword evidence="3" id="KW-1185">Reference proteome</keyword>